<organism evidence="4 5">
    <name type="scientific">Nonomuraea jiangxiensis</name>
    <dbReference type="NCBI Taxonomy" id="633440"/>
    <lineage>
        <taxon>Bacteria</taxon>
        <taxon>Bacillati</taxon>
        <taxon>Actinomycetota</taxon>
        <taxon>Actinomycetes</taxon>
        <taxon>Streptosporangiales</taxon>
        <taxon>Streptosporangiaceae</taxon>
        <taxon>Nonomuraea</taxon>
    </lineage>
</organism>
<evidence type="ECO:0000259" key="3">
    <source>
        <dbReference type="Pfam" id="PF18157"/>
    </source>
</evidence>
<dbReference type="Pfam" id="PF13111">
    <property type="entry name" value="pPIWI_RE_X"/>
    <property type="match status" value="1"/>
</dbReference>
<gene>
    <name evidence="4" type="ORF">SAMN05421869_110146</name>
</gene>
<protein>
    <recommendedName>
        <fullName evidence="6">DUF3893 domain-containing protein</fullName>
    </recommendedName>
</protein>
<evidence type="ECO:0000259" key="1">
    <source>
        <dbReference type="Pfam" id="PF13032"/>
    </source>
</evidence>
<dbReference type="InterPro" id="IPR040496">
    <property type="entry name" value="MID_pPIWI_RE"/>
</dbReference>
<proteinExistence type="predicted"/>
<feature type="domain" description="Prokaryotic pPIWI-RE MID" evidence="3">
    <location>
        <begin position="470"/>
        <end position="598"/>
    </location>
</feature>
<dbReference type="AlphaFoldDB" id="A0A1G8TDA7"/>
<feature type="domain" description="pPIWI-RE RNaseH" evidence="1">
    <location>
        <begin position="610"/>
        <end position="902"/>
    </location>
</feature>
<dbReference type="STRING" id="633440.SAMN05421869_110146"/>
<dbReference type="Proteomes" id="UP000199202">
    <property type="component" value="Unassembled WGS sequence"/>
</dbReference>
<evidence type="ECO:0000259" key="2">
    <source>
        <dbReference type="Pfam" id="PF13111"/>
    </source>
</evidence>
<dbReference type="RefSeq" id="WP_176993334.1">
    <property type="nucleotide sequence ID" value="NZ_FNDJ01000010.1"/>
</dbReference>
<evidence type="ECO:0008006" key="6">
    <source>
        <dbReference type="Google" id="ProtNLM"/>
    </source>
</evidence>
<name>A0A1G8TDA7_9ACTN</name>
<sequence length="908" mass="101431">MKYESITLTAYQPSENSLVKPFQVLHVPKELRAAFEKAHRSGLGDTPADKVKTFPIRSLNALLPLAAPDVISVGRRVSMEDDVPWLYAHHPVDDRIVRGLLGVWLLGMRGDEDLRKHAYSLLRRTALPWRTKFVDLAGHVLSDGETAQPEPPLYHLLPDYLARLIQRHGEFRGANGRSWSFLETPITDRRAQLVSWPPRGDLSETPGALFSYVITITVQTVPFTSQFRLHVRTGVRRWVTEVNAQGTVYTAGRSASVHVITDTQWPGVSGDSTRIAIHQLRYDSRRAEHTWRAIDRPDLLPAASLVRSAVDAADLGRNPRKYLEGLAGIRAGIPHHTTMGTHGVGAGLMSADRVPLMAWIDEAISPEFTRTPVCHRALWPAKPSNAPTKLLAPRKVNEADRVRILEHKKVEQAAKEAVERRRLLREALDGAPLVARVHWQEEGTRDALVSSLSGLLGLPAPDSAKETLTWRTPELDVILQVRPTGDIGAALEVSATKTPSSEQLGEAIAKRRSEIADAMNDEAGPRPLVALVEIEKDFKIKRSDSKFAARLGYADAGVITQFLQTAVDKALIKNRPHRAKMAWIDAFRQLGASRVPRHTFVDTFPGDLQYVAVWMAKRRKDGPTRQAIRQLLAIRVRPADGVRGVSGWIEDERRWAPYPEYLLWLAKGVDSHASADEIAADDEAAEDGTQSSFSQWDKEQKNLQRRTAAFLRPLLAQLRDRPTLFMVHAQNLRGGWPWLNNGMVMRDHIWVDDGDPVPVALWGNRLRLLRVRDSSRDETPQWYATDGNHGIPAGLWPLTEAHGERVFYSSTDRPSTAKKASIKARKEGVRIDRTGKEVRDTDKNAFNPNLLEIAVLACQRGEEPGEWAACVHQLRHAPDIDAPLALPFPLHLAKKAVEYVLPNTKDDA</sequence>
<evidence type="ECO:0000313" key="4">
    <source>
        <dbReference type="EMBL" id="SDJ39377.1"/>
    </source>
</evidence>
<dbReference type="InterPro" id="IPR024996">
    <property type="entry name" value="RNaseH_pPIWI_RE"/>
</dbReference>
<reference evidence="4 5" key="1">
    <citation type="submission" date="2016-10" db="EMBL/GenBank/DDBJ databases">
        <authorList>
            <person name="de Groot N.N."/>
        </authorList>
    </citation>
    <scope>NUCLEOTIDE SEQUENCE [LARGE SCALE GENOMIC DNA]</scope>
    <source>
        <strain evidence="4 5">CGMCC 4.6533</strain>
    </source>
</reference>
<dbReference type="Pfam" id="PF18157">
    <property type="entry name" value="MID_pPIWI_RE"/>
    <property type="match status" value="1"/>
</dbReference>
<dbReference type="Pfam" id="PF13032">
    <property type="entry name" value="RNaseH_pPIWI_RE"/>
    <property type="match status" value="1"/>
</dbReference>
<dbReference type="InterPro" id="IPR025085">
    <property type="entry name" value="pPIWI_RE_X"/>
</dbReference>
<keyword evidence="5" id="KW-1185">Reference proteome</keyword>
<accession>A0A1G8TDA7</accession>
<dbReference type="EMBL" id="FNDJ01000010">
    <property type="protein sequence ID" value="SDJ39377.1"/>
    <property type="molecule type" value="Genomic_DNA"/>
</dbReference>
<feature type="domain" description="pPIWI-RE module N-terminal" evidence="2">
    <location>
        <begin position="10"/>
        <end position="379"/>
    </location>
</feature>
<evidence type="ECO:0000313" key="5">
    <source>
        <dbReference type="Proteomes" id="UP000199202"/>
    </source>
</evidence>